<comment type="caution">
    <text evidence="5">The sequence shown here is derived from an EMBL/GenBank/DDBJ whole genome shotgun (WGS) entry which is preliminary data.</text>
</comment>
<evidence type="ECO:0000256" key="2">
    <source>
        <dbReference type="ARBA" id="ARBA00022771"/>
    </source>
</evidence>
<evidence type="ECO:0000256" key="1">
    <source>
        <dbReference type="ARBA" id="ARBA00022723"/>
    </source>
</evidence>
<accession>A0A8J5FGZ0</accession>
<feature type="coiled-coil region" evidence="4">
    <location>
        <begin position="93"/>
        <end position="120"/>
    </location>
</feature>
<keyword evidence="4" id="KW-0175">Coiled coil</keyword>
<keyword evidence="2" id="KW-0863">Zinc-finger</keyword>
<evidence type="ECO:0000313" key="6">
    <source>
        <dbReference type="Proteomes" id="UP000734854"/>
    </source>
</evidence>
<name>A0A8J5FGZ0_ZINOF</name>
<dbReference type="Proteomes" id="UP000734854">
    <property type="component" value="Unassembled WGS sequence"/>
</dbReference>
<dbReference type="EMBL" id="JACMSC010000016">
    <property type="protein sequence ID" value="KAG6482109.1"/>
    <property type="molecule type" value="Genomic_DNA"/>
</dbReference>
<evidence type="ECO:0000313" key="5">
    <source>
        <dbReference type="EMBL" id="KAG6482109.1"/>
    </source>
</evidence>
<proteinExistence type="predicted"/>
<dbReference type="PANTHER" id="PTHR42647">
    <property type="entry name" value="SBP (S-RIBONUCLEASE BINDING PROTEIN) FAMILY PROTEIN"/>
    <property type="match status" value="1"/>
</dbReference>
<dbReference type="GO" id="GO:0043067">
    <property type="term" value="P:regulation of programmed cell death"/>
    <property type="evidence" value="ECO:0007669"/>
    <property type="project" value="TreeGrafter"/>
</dbReference>
<sequence>MQLGDAGPAAGATAGPLLPFCDSPALVSSDSGVFFPSASRKRPREDSSSSHVHRQLLDLNRLVVDHVARLRAELVGRLRRILAAAEEGASKRLRAKEEEVELARKVALALEERLKSLSIENQMWRELARSGEAAVCALQSVKEDERKEFIGAYLLHLMRKYFKLFRNGLSDSTNFQQGFQSFVPHCQLQHHPRERLTFGEASFEAMLDQFQAEWSGIRQCTEWSTKIARSQLLEVGSPLAS</sequence>
<dbReference type="GO" id="GO:0004842">
    <property type="term" value="F:ubiquitin-protein transferase activity"/>
    <property type="evidence" value="ECO:0007669"/>
    <property type="project" value="TreeGrafter"/>
</dbReference>
<dbReference type="AlphaFoldDB" id="A0A8J5FGZ0"/>
<keyword evidence="3" id="KW-0862">Zinc</keyword>
<evidence type="ECO:0000256" key="3">
    <source>
        <dbReference type="ARBA" id="ARBA00022833"/>
    </source>
</evidence>
<dbReference type="PANTHER" id="PTHR42647:SF12">
    <property type="entry name" value="BOI-RELATED E3 UBIQUITIN-PROTEIN LIGASE 2-RELATED"/>
    <property type="match status" value="1"/>
</dbReference>
<dbReference type="GO" id="GO:0008270">
    <property type="term" value="F:zinc ion binding"/>
    <property type="evidence" value="ECO:0007669"/>
    <property type="project" value="UniProtKB-KW"/>
</dbReference>
<gene>
    <name evidence="5" type="ORF">ZIOFF_058738</name>
</gene>
<organism evidence="5 6">
    <name type="scientific">Zingiber officinale</name>
    <name type="common">Ginger</name>
    <name type="synonym">Amomum zingiber</name>
    <dbReference type="NCBI Taxonomy" id="94328"/>
    <lineage>
        <taxon>Eukaryota</taxon>
        <taxon>Viridiplantae</taxon>
        <taxon>Streptophyta</taxon>
        <taxon>Embryophyta</taxon>
        <taxon>Tracheophyta</taxon>
        <taxon>Spermatophyta</taxon>
        <taxon>Magnoliopsida</taxon>
        <taxon>Liliopsida</taxon>
        <taxon>Zingiberales</taxon>
        <taxon>Zingiberaceae</taxon>
        <taxon>Zingiber</taxon>
    </lineage>
</organism>
<keyword evidence="1" id="KW-0479">Metal-binding</keyword>
<evidence type="ECO:0000256" key="4">
    <source>
        <dbReference type="SAM" id="Coils"/>
    </source>
</evidence>
<reference evidence="5 6" key="1">
    <citation type="submission" date="2020-08" db="EMBL/GenBank/DDBJ databases">
        <title>Plant Genome Project.</title>
        <authorList>
            <person name="Zhang R.-G."/>
        </authorList>
    </citation>
    <scope>NUCLEOTIDE SEQUENCE [LARGE SCALE GENOMIC DNA]</scope>
    <source>
        <tissue evidence="5">Rhizome</tissue>
    </source>
</reference>
<keyword evidence="6" id="KW-1185">Reference proteome</keyword>
<protein>
    <submittedName>
        <fullName evidence="5">Uncharacterized protein</fullName>
    </submittedName>
</protein>